<evidence type="ECO:0000256" key="5">
    <source>
        <dbReference type="ARBA" id="ARBA00035648"/>
    </source>
</evidence>
<dbReference type="InterPro" id="IPR005229">
    <property type="entry name" value="YicC/YloC-like"/>
</dbReference>
<organism evidence="9 11">
    <name type="scientific">Pseudodesulfovibrio indicus</name>
    <dbReference type="NCBI Taxonomy" id="1716143"/>
    <lineage>
        <taxon>Bacteria</taxon>
        <taxon>Pseudomonadati</taxon>
        <taxon>Thermodesulfobacteriota</taxon>
        <taxon>Desulfovibrionia</taxon>
        <taxon>Desulfovibrionales</taxon>
        <taxon>Desulfovibrionaceae</taxon>
    </lineage>
</organism>
<dbReference type="Pfam" id="PF08340">
    <property type="entry name" value="YicC-like_C"/>
    <property type="match status" value="1"/>
</dbReference>
<dbReference type="RefSeq" id="WP_066805716.1">
    <property type="nucleotide sequence ID" value="NZ_CP014206.1"/>
</dbReference>
<dbReference type="Proteomes" id="UP000055611">
    <property type="component" value="Chromosome"/>
</dbReference>
<keyword evidence="2" id="KW-0540">Nuclease</keyword>
<dbReference type="AlphaFoldDB" id="A0A126QR73"/>
<comment type="similarity">
    <text evidence="5">Belongs to the YicC/YloC family.</text>
</comment>
<evidence type="ECO:0000256" key="3">
    <source>
        <dbReference type="ARBA" id="ARBA00022759"/>
    </source>
</evidence>
<comment type="cofactor">
    <cofactor evidence="1">
        <name>a divalent metal cation</name>
        <dbReference type="ChEBI" id="CHEBI:60240"/>
    </cofactor>
</comment>
<reference evidence="8 10" key="1">
    <citation type="journal article" date="2016" name="Front. Microbiol.">
        <title>Genome Sequence of the Piezophilic, Mesophilic Sulfate-Reducing Bacterium Desulfovibrio indicus J2T.</title>
        <authorList>
            <person name="Cao J."/>
            <person name="Maignien L."/>
            <person name="Shao Z."/>
            <person name="Alain K."/>
            <person name="Jebbar M."/>
        </authorList>
    </citation>
    <scope>NUCLEOTIDE SEQUENCE [LARGE SCALE GENOMIC DNA]</scope>
    <source>
        <strain evidence="8 10">J2</strain>
    </source>
</reference>
<evidence type="ECO:0000259" key="7">
    <source>
        <dbReference type="Pfam" id="PF08340"/>
    </source>
</evidence>
<keyword evidence="4" id="KW-0378">Hydrolase</keyword>
<feature type="domain" description="Endoribonuclease YicC-like C-terminal" evidence="7">
    <location>
        <begin position="172"/>
        <end position="293"/>
    </location>
</feature>
<dbReference type="GO" id="GO:0016787">
    <property type="term" value="F:hydrolase activity"/>
    <property type="evidence" value="ECO:0007669"/>
    <property type="project" value="UniProtKB-KW"/>
</dbReference>
<evidence type="ECO:0000256" key="4">
    <source>
        <dbReference type="ARBA" id="ARBA00022801"/>
    </source>
</evidence>
<keyword evidence="3" id="KW-0255">Endonuclease</keyword>
<dbReference type="InterPro" id="IPR013551">
    <property type="entry name" value="YicC-like_C"/>
</dbReference>
<dbReference type="Pfam" id="PF03755">
    <property type="entry name" value="YicC-like_N"/>
    <property type="match status" value="1"/>
</dbReference>
<dbReference type="PANTHER" id="PTHR30636:SF3">
    <property type="entry name" value="UPF0701 PROTEIN YICC"/>
    <property type="match status" value="1"/>
</dbReference>
<evidence type="ECO:0000313" key="8">
    <source>
        <dbReference type="EMBL" id="AMK12319.1"/>
    </source>
</evidence>
<evidence type="ECO:0000259" key="6">
    <source>
        <dbReference type="Pfam" id="PF03755"/>
    </source>
</evidence>
<sequence length="293" mass="33498">MPVSMTGFGRNETNEDAWTHVWEIKSVNGRFLDVKWRIPGFLRSLETAWERQVRTHASRGRVDVSLNLEVLDAEVLGVTFNKTMAKAMFRQMEKLAAARGEIFNLDYNRVLAMPALWRDNGSEPDPGLAESLNKGLEAALRDWVDSRAREGQALVADLTARFATLRELTEKVRERIPDILEAKKDGLRQRITDMLDSANADFSEDRMLQEVAYLTDKLDVSEELTRLDAHLERLAEVLADKDDVGKKLDFLVQETFREINTCGNKAQDTEVSRLVVDFKAELERCREQVQNIE</sequence>
<keyword evidence="10" id="KW-1185">Reference proteome</keyword>
<dbReference type="GO" id="GO:0004521">
    <property type="term" value="F:RNA endonuclease activity"/>
    <property type="evidence" value="ECO:0007669"/>
    <property type="project" value="InterPro"/>
</dbReference>
<protein>
    <submittedName>
        <fullName evidence="9">Uncharacterized protein (TIGR00255 family)</fullName>
    </submittedName>
</protein>
<dbReference type="Proteomes" id="UP000295506">
    <property type="component" value="Unassembled WGS sequence"/>
</dbReference>
<dbReference type="EMBL" id="CP014206">
    <property type="protein sequence ID" value="AMK12319.1"/>
    <property type="molecule type" value="Genomic_DNA"/>
</dbReference>
<evidence type="ECO:0000313" key="11">
    <source>
        <dbReference type="Proteomes" id="UP000295506"/>
    </source>
</evidence>
<dbReference type="KEGG" id="dej:AWY79_14990"/>
<reference evidence="9 11" key="2">
    <citation type="submission" date="2019-03" db="EMBL/GenBank/DDBJ databases">
        <title>Genomic Encyclopedia of Type Strains, Phase IV (KMG-IV): sequencing the most valuable type-strain genomes for metagenomic binning, comparative biology and taxonomic classification.</title>
        <authorList>
            <person name="Goeker M."/>
        </authorList>
    </citation>
    <scope>NUCLEOTIDE SEQUENCE [LARGE SCALE GENOMIC DNA]</scope>
    <source>
        <strain evidence="9 11">DSM 101483</strain>
    </source>
</reference>
<gene>
    <name evidence="8" type="ORF">AWY79_14990</name>
    <name evidence="9" type="ORF">EDC59_10230</name>
</gene>
<accession>A0A126QR73</accession>
<dbReference type="OrthoDB" id="9771229at2"/>
<evidence type="ECO:0000313" key="10">
    <source>
        <dbReference type="Proteomes" id="UP000055611"/>
    </source>
</evidence>
<dbReference type="InterPro" id="IPR013527">
    <property type="entry name" value="YicC-like_N"/>
</dbReference>
<evidence type="ECO:0000313" key="9">
    <source>
        <dbReference type="EMBL" id="TDT90600.1"/>
    </source>
</evidence>
<evidence type="ECO:0000256" key="1">
    <source>
        <dbReference type="ARBA" id="ARBA00001968"/>
    </source>
</evidence>
<feature type="domain" description="Endoribonuclease YicC-like N-terminal" evidence="6">
    <location>
        <begin position="4"/>
        <end position="154"/>
    </location>
</feature>
<name>A0A126QR73_9BACT</name>
<dbReference type="EMBL" id="SOBK01000002">
    <property type="protein sequence ID" value="TDT90600.1"/>
    <property type="molecule type" value="Genomic_DNA"/>
</dbReference>
<dbReference type="PANTHER" id="PTHR30636">
    <property type="entry name" value="UPF0701 PROTEIN YICC"/>
    <property type="match status" value="1"/>
</dbReference>
<dbReference type="NCBIfam" id="TIGR00255">
    <property type="entry name" value="YicC/YloC family endoribonuclease"/>
    <property type="match status" value="1"/>
</dbReference>
<evidence type="ECO:0000256" key="2">
    <source>
        <dbReference type="ARBA" id="ARBA00022722"/>
    </source>
</evidence>
<proteinExistence type="inferred from homology"/>